<evidence type="ECO:0008006" key="6">
    <source>
        <dbReference type="Google" id="ProtNLM"/>
    </source>
</evidence>
<feature type="region of interest" description="Disordered" evidence="2">
    <location>
        <begin position="75"/>
        <end position="95"/>
    </location>
</feature>
<feature type="coiled-coil region" evidence="1">
    <location>
        <begin position="48"/>
        <end position="75"/>
    </location>
</feature>
<feature type="transmembrane region" description="Helical" evidence="3">
    <location>
        <begin position="6"/>
        <end position="23"/>
    </location>
</feature>
<reference evidence="4" key="1">
    <citation type="journal article" date="2014" name="Int. J. Syst. Evol. Microbiol.">
        <title>Complete genome sequence of Corynebacterium casei LMG S-19264T (=DSM 44701T), isolated from a smear-ripened cheese.</title>
        <authorList>
            <consortium name="US DOE Joint Genome Institute (JGI-PGF)"/>
            <person name="Walter F."/>
            <person name="Albersmeier A."/>
            <person name="Kalinowski J."/>
            <person name="Ruckert C."/>
        </authorList>
    </citation>
    <scope>NUCLEOTIDE SEQUENCE</scope>
    <source>
        <strain evidence="4">CGMCC 1.12754</strain>
    </source>
</reference>
<dbReference type="Proteomes" id="UP000622860">
    <property type="component" value="Unassembled WGS sequence"/>
</dbReference>
<dbReference type="AlphaFoldDB" id="A0A917LWA0"/>
<evidence type="ECO:0000256" key="1">
    <source>
        <dbReference type="SAM" id="Coils"/>
    </source>
</evidence>
<keyword evidence="3" id="KW-0472">Membrane</keyword>
<comment type="caution">
    <text evidence="4">The sequence shown here is derived from an EMBL/GenBank/DDBJ whole genome shotgun (WGS) entry which is preliminary data.</text>
</comment>
<gene>
    <name evidence="4" type="ORF">GCM10011398_00100</name>
</gene>
<proteinExistence type="predicted"/>
<dbReference type="InterPro" id="IPR021682">
    <property type="entry name" value="DUF2933"/>
</dbReference>
<accession>A0A917LWA0</accession>
<dbReference type="RefSeq" id="WP_229683016.1">
    <property type="nucleotide sequence ID" value="NZ_BMFR01000001.1"/>
</dbReference>
<evidence type="ECO:0000313" key="5">
    <source>
        <dbReference type="Proteomes" id="UP000622860"/>
    </source>
</evidence>
<reference evidence="4" key="2">
    <citation type="submission" date="2020-09" db="EMBL/GenBank/DDBJ databases">
        <authorList>
            <person name="Sun Q."/>
            <person name="Zhou Y."/>
        </authorList>
    </citation>
    <scope>NUCLEOTIDE SEQUENCE</scope>
    <source>
        <strain evidence="4">CGMCC 1.12754</strain>
    </source>
</reference>
<keyword evidence="5" id="KW-1185">Reference proteome</keyword>
<dbReference type="EMBL" id="BMFR01000001">
    <property type="protein sequence ID" value="GGG60876.1"/>
    <property type="molecule type" value="Genomic_DNA"/>
</dbReference>
<evidence type="ECO:0000256" key="2">
    <source>
        <dbReference type="SAM" id="MobiDB-lite"/>
    </source>
</evidence>
<keyword evidence="1" id="KW-0175">Coiled coil</keyword>
<keyword evidence="3" id="KW-0812">Transmembrane</keyword>
<organism evidence="4 5">
    <name type="scientific">Virgibacillus oceani</name>
    <dbReference type="NCBI Taxonomy" id="1479511"/>
    <lineage>
        <taxon>Bacteria</taxon>
        <taxon>Bacillati</taxon>
        <taxon>Bacillota</taxon>
        <taxon>Bacilli</taxon>
        <taxon>Bacillales</taxon>
        <taxon>Bacillaceae</taxon>
        <taxon>Virgibacillus</taxon>
    </lineage>
</organism>
<protein>
    <recommendedName>
        <fullName evidence="6">DUF2933 domain-containing protein</fullName>
    </recommendedName>
</protein>
<sequence length="95" mass="10931">MNWELLILLACPLMMLFCMKGMFGGNKNKDLKEDSNNNQLQSSQQDELQSVQLKMVDLMEQNHQLMEEVKALKASESKESNVVHFEENQGKQEAL</sequence>
<evidence type="ECO:0000256" key="3">
    <source>
        <dbReference type="SAM" id="Phobius"/>
    </source>
</evidence>
<name>A0A917LWA0_9BACI</name>
<keyword evidence="3" id="KW-1133">Transmembrane helix</keyword>
<evidence type="ECO:0000313" key="4">
    <source>
        <dbReference type="EMBL" id="GGG60876.1"/>
    </source>
</evidence>
<dbReference type="Pfam" id="PF11666">
    <property type="entry name" value="DUF2933"/>
    <property type="match status" value="1"/>
</dbReference>